<proteinExistence type="predicted"/>
<keyword evidence="5" id="KW-0808">Transferase</keyword>
<comment type="subcellular location">
    <subcellularLocation>
        <location evidence="2">Membrane</location>
    </subcellularLocation>
</comment>
<dbReference type="InterPro" id="IPR003594">
    <property type="entry name" value="HATPase_dom"/>
</dbReference>
<evidence type="ECO:0000256" key="11">
    <source>
        <dbReference type="SAM" id="Phobius"/>
    </source>
</evidence>
<feature type="compositionally biased region" description="Polar residues" evidence="10">
    <location>
        <begin position="1105"/>
        <end position="1116"/>
    </location>
</feature>
<dbReference type="Pfam" id="PF02518">
    <property type="entry name" value="HATPase_c"/>
    <property type="match status" value="1"/>
</dbReference>
<dbReference type="Proteomes" id="UP000564573">
    <property type="component" value="Unassembled WGS sequence"/>
</dbReference>
<feature type="compositionally biased region" description="Low complexity" evidence="10">
    <location>
        <begin position="1062"/>
        <end position="1099"/>
    </location>
</feature>
<dbReference type="InterPro" id="IPR013587">
    <property type="entry name" value="Nitrate/nitrite_sensing"/>
</dbReference>
<feature type="compositionally biased region" description="Low complexity" evidence="10">
    <location>
        <begin position="867"/>
        <end position="888"/>
    </location>
</feature>
<dbReference type="SUPFAM" id="SSF55874">
    <property type="entry name" value="ATPase domain of HSP90 chaperone/DNA topoisomerase II/histidine kinase"/>
    <property type="match status" value="1"/>
</dbReference>
<protein>
    <recommendedName>
        <fullName evidence="3">histidine kinase</fullName>
        <ecNumber evidence="3">2.7.13.3</ecNumber>
    </recommendedName>
</protein>
<accession>A0A839XZ59</accession>
<dbReference type="RefSeq" id="WP_323985318.1">
    <property type="nucleotide sequence ID" value="NZ_JACIBS010000002.1"/>
</dbReference>
<dbReference type="PANTHER" id="PTHR45436">
    <property type="entry name" value="SENSOR HISTIDINE KINASE YKOH"/>
    <property type="match status" value="1"/>
</dbReference>
<evidence type="ECO:0000256" key="2">
    <source>
        <dbReference type="ARBA" id="ARBA00004370"/>
    </source>
</evidence>
<feature type="compositionally biased region" description="Low complexity" evidence="10">
    <location>
        <begin position="693"/>
        <end position="702"/>
    </location>
</feature>
<evidence type="ECO:0000256" key="5">
    <source>
        <dbReference type="ARBA" id="ARBA00022679"/>
    </source>
</evidence>
<dbReference type="Gene3D" id="3.30.565.10">
    <property type="entry name" value="Histidine kinase-like ATPase, C-terminal domain"/>
    <property type="match status" value="1"/>
</dbReference>
<sequence length="1373" mass="140775">MTVAGEGRVPVGQLLGEGAPKPSPWKALARWRDWKLPAKLGAVTVIPIVIALVLGGLTLAAQLDRADRYDRVAELAELNSASRTLLDALQRERTATAAALTQGNGADSAQLTELRDEVDRAVGPVRAALGTEGAELDALTEPRADLNEQLDRLSSLRERVRTGQLGAIQAAQSYSVITSSLLAVDVAAVSGMGDRAVGGTPTALHDVLVAREEVSIQQVLVAHGIDRGGLAPSEFDQLRTSAVRLDDRLTEFGSAATVEQRNAFNEAVRGEAFDNREQIMRGLLAGQGADAAFDEIPAGQWQDVSGGVFASTGQFAGQLGDEVMTGADDAASGAHAAVVWLAVLFVLALALAAVVVFVITRQLLRSLNVLRTAALDVADRALPEAVRSIQDGQSQNPVVRPVPVSTDDEIGQVARAFDAVHNQALRLAVEQAGMRAGFAGVFVNLSRRSQSLVQRQLQLIERLERDEEDADQLATLFQLDHLATRMRRNNENLMVLSGDEPGRRSGRPVSATDVLRAAVSEIEQYQRVVVNTPPSARVVGYAAGDLVRLVAELLDNATAFSAPETRVTLSSRLLDDGALQVDITDRGIGMNEAELEEANGRLRDVGPVDIATSRRMGLFVVGRLAERHGFRIALQGGPDSTGVTAVVTVPSEVVIVEQQTPTEVLAQTAPGDTARPAGTPGSATGAVTGRGPTAANGTAANGTAANGTAATGNGGAAGTSSGLPQRRAAGSALPASFAPLTQGGDAPSETEVSGTALFSPVTGAEQQGGDTDRPASGNDDAAGSGPGNGGDRNGRSTADEGGLPIPQQGGPADEPRSGSQHDAEDQDHESGSESSSDGTGSGTRNGAKPNLPRRKPGASRTSHDGSSRSGGSAGTGAAAGSDGTSDAAAEPDDADRNGAAAPSSGLGGSALFAAPDTEVTDWWNAATSAKQPPAPEPKPKQKDGSEGTPIFNDMLSAWFRSTSDGHEDQGWGTSTDPRRRSAADEPAGYTSAGLPQRQRGRKLMPGSASDADSGAVNGVSHEAPKPPRDASGVRSRLSSFQQGVSRGRRRKDPEDQADATTASDAPVNGVAAAADRAAADSQSTAPDATAPETAAQETAGHGTATPASANASENATAQDSASQDSASQDSASQDAASPTPKSRESGSAAPGGRGPQPRRSGADAPTTAAGLPQRRRKPRPASATTPQPQANPAADGTSPVNGVRAEATQADASAATAEPATAGATAEDDAASTAGAEATTTEAVTTEAATTEAATTEAATTEAGTREAADTEGSPAATSDWTFAADERWRTVESASDAAPTGYTPAGLPRRQRGQQLMPGSATSTGPAGSRPRRERDPADVQGRLSSFQQGIRRGRHRTAQASDSSEQKVEGE</sequence>
<name>A0A839XZ59_9PSEU</name>
<evidence type="ECO:0000256" key="4">
    <source>
        <dbReference type="ARBA" id="ARBA00022553"/>
    </source>
</evidence>
<feature type="compositionally biased region" description="Low complexity" evidence="10">
    <location>
        <begin position="1117"/>
        <end position="1137"/>
    </location>
</feature>
<dbReference type="SMART" id="SM00304">
    <property type="entry name" value="HAMP"/>
    <property type="match status" value="1"/>
</dbReference>
<dbReference type="GO" id="GO:0005886">
    <property type="term" value="C:plasma membrane"/>
    <property type="evidence" value="ECO:0007669"/>
    <property type="project" value="TreeGrafter"/>
</dbReference>
<organism evidence="14 15">
    <name type="scientific">Prauserella sediminis</name>
    <dbReference type="NCBI Taxonomy" id="577680"/>
    <lineage>
        <taxon>Bacteria</taxon>
        <taxon>Bacillati</taxon>
        <taxon>Actinomycetota</taxon>
        <taxon>Actinomycetes</taxon>
        <taxon>Pseudonocardiales</taxon>
        <taxon>Pseudonocardiaceae</taxon>
        <taxon>Prauserella</taxon>
        <taxon>Prauserella salsuginis group</taxon>
    </lineage>
</organism>
<dbReference type="CDD" id="cd06225">
    <property type="entry name" value="HAMP"/>
    <property type="match status" value="1"/>
</dbReference>
<feature type="compositionally biased region" description="Low complexity" evidence="10">
    <location>
        <begin position="1180"/>
        <end position="1194"/>
    </location>
</feature>
<feature type="region of interest" description="Disordered" evidence="10">
    <location>
        <begin position="667"/>
        <end position="702"/>
    </location>
</feature>
<dbReference type="Pfam" id="PF08376">
    <property type="entry name" value="NIT"/>
    <property type="match status" value="1"/>
</dbReference>
<feature type="compositionally biased region" description="Low complexity" evidence="10">
    <location>
        <begin position="774"/>
        <end position="783"/>
    </location>
</feature>
<feature type="compositionally biased region" description="Low complexity" evidence="10">
    <location>
        <begin position="1205"/>
        <end position="1263"/>
    </location>
</feature>
<dbReference type="PANTHER" id="PTHR45436:SF5">
    <property type="entry name" value="SENSOR HISTIDINE KINASE TRCS"/>
    <property type="match status" value="1"/>
</dbReference>
<keyword evidence="9" id="KW-0902">Two-component regulatory system</keyword>
<comment type="caution">
    <text evidence="14">The sequence shown here is derived from an EMBL/GenBank/DDBJ whole genome shotgun (WGS) entry which is preliminary data.</text>
</comment>
<dbReference type="InterPro" id="IPR050428">
    <property type="entry name" value="TCS_sensor_his_kinase"/>
</dbReference>
<evidence type="ECO:0000256" key="10">
    <source>
        <dbReference type="SAM" id="MobiDB-lite"/>
    </source>
</evidence>
<feature type="transmembrane region" description="Helical" evidence="11">
    <location>
        <begin position="338"/>
        <end position="359"/>
    </location>
</feature>
<keyword evidence="7 14" id="KW-0418">Kinase</keyword>
<feature type="transmembrane region" description="Helical" evidence="11">
    <location>
        <begin position="40"/>
        <end position="61"/>
    </location>
</feature>
<keyword evidence="11" id="KW-0472">Membrane</keyword>
<evidence type="ECO:0000256" key="1">
    <source>
        <dbReference type="ARBA" id="ARBA00000085"/>
    </source>
</evidence>
<feature type="region of interest" description="Disordered" evidence="10">
    <location>
        <begin position="761"/>
        <end position="1373"/>
    </location>
</feature>
<evidence type="ECO:0000259" key="12">
    <source>
        <dbReference type="SMART" id="SM00304"/>
    </source>
</evidence>
<dbReference type="InterPro" id="IPR003660">
    <property type="entry name" value="HAMP_dom"/>
</dbReference>
<keyword evidence="4" id="KW-0597">Phosphoprotein</keyword>
<feature type="region of interest" description="Disordered" evidence="10">
    <location>
        <begin position="711"/>
        <end position="730"/>
    </location>
</feature>
<evidence type="ECO:0000259" key="13">
    <source>
        <dbReference type="SMART" id="SM00387"/>
    </source>
</evidence>
<evidence type="ECO:0000256" key="9">
    <source>
        <dbReference type="ARBA" id="ARBA00023012"/>
    </source>
</evidence>
<gene>
    <name evidence="14" type="ORF">FB384_003956</name>
</gene>
<dbReference type="EMBL" id="JACIBS010000002">
    <property type="protein sequence ID" value="MBB3665005.1"/>
    <property type="molecule type" value="Genomic_DNA"/>
</dbReference>
<dbReference type="EC" id="2.7.13.3" evidence="3"/>
<keyword evidence="8 11" id="KW-1133">Transmembrane helix</keyword>
<keyword evidence="15" id="KW-1185">Reference proteome</keyword>
<dbReference type="InterPro" id="IPR036890">
    <property type="entry name" value="HATPase_C_sf"/>
</dbReference>
<dbReference type="Pfam" id="PF00672">
    <property type="entry name" value="HAMP"/>
    <property type="match status" value="1"/>
</dbReference>
<dbReference type="SMART" id="SM00387">
    <property type="entry name" value="HATPase_c"/>
    <property type="match status" value="1"/>
</dbReference>
<evidence type="ECO:0000256" key="8">
    <source>
        <dbReference type="ARBA" id="ARBA00022989"/>
    </source>
</evidence>
<feature type="domain" description="Histidine kinase/HSP90-like ATPase" evidence="13">
    <location>
        <begin position="541"/>
        <end position="653"/>
    </location>
</feature>
<reference evidence="14 15" key="1">
    <citation type="submission" date="2020-08" db="EMBL/GenBank/DDBJ databases">
        <title>Sequencing the genomes of 1000 actinobacteria strains.</title>
        <authorList>
            <person name="Klenk H.-P."/>
        </authorList>
    </citation>
    <scope>NUCLEOTIDE SEQUENCE [LARGE SCALE GENOMIC DNA]</scope>
    <source>
        <strain evidence="14 15">DSM 45267</strain>
    </source>
</reference>
<dbReference type="GO" id="GO:0004673">
    <property type="term" value="F:protein histidine kinase activity"/>
    <property type="evidence" value="ECO:0007669"/>
    <property type="project" value="UniProtKB-EC"/>
</dbReference>
<dbReference type="Gene3D" id="6.10.340.10">
    <property type="match status" value="1"/>
</dbReference>
<evidence type="ECO:0000313" key="14">
    <source>
        <dbReference type="EMBL" id="MBB3665005.1"/>
    </source>
</evidence>
<evidence type="ECO:0000256" key="6">
    <source>
        <dbReference type="ARBA" id="ARBA00022692"/>
    </source>
</evidence>
<feature type="domain" description="HAMP" evidence="12">
    <location>
        <begin position="361"/>
        <end position="429"/>
    </location>
</feature>
<evidence type="ECO:0000256" key="3">
    <source>
        <dbReference type="ARBA" id="ARBA00012438"/>
    </source>
</evidence>
<evidence type="ECO:0000313" key="15">
    <source>
        <dbReference type="Proteomes" id="UP000564573"/>
    </source>
</evidence>
<feature type="compositionally biased region" description="Basic and acidic residues" evidence="10">
    <location>
        <begin position="813"/>
        <end position="831"/>
    </location>
</feature>
<evidence type="ECO:0000256" key="7">
    <source>
        <dbReference type="ARBA" id="ARBA00022777"/>
    </source>
</evidence>
<dbReference type="GO" id="GO:0000160">
    <property type="term" value="P:phosphorelay signal transduction system"/>
    <property type="evidence" value="ECO:0007669"/>
    <property type="project" value="UniProtKB-KW"/>
</dbReference>
<comment type="catalytic activity">
    <reaction evidence="1">
        <text>ATP + protein L-histidine = ADP + protein N-phospho-L-histidine.</text>
        <dbReference type="EC" id="2.7.13.3"/>
    </reaction>
</comment>
<keyword evidence="6 11" id="KW-0812">Transmembrane</keyword>
<feature type="compositionally biased region" description="Low complexity" evidence="10">
    <location>
        <begin position="898"/>
        <end position="915"/>
    </location>
</feature>